<comment type="caution">
    <text evidence="6">The sequence shown here is derived from an EMBL/GenBank/DDBJ whole genome shotgun (WGS) entry which is preliminary data.</text>
</comment>
<dbReference type="InterPro" id="IPR028307">
    <property type="entry name" value="Lin-54_fam"/>
</dbReference>
<dbReference type="PANTHER" id="PTHR12446">
    <property type="entry name" value="TESMIN/TSO1-RELATED"/>
    <property type="match status" value="1"/>
</dbReference>
<sequence>MPSPQGFSGQVAGSIADLPPGLRGAAPQFGGMPGQTALPLFPPPGVSLPAASSLGRKPSGGKVPSAASLGSAAASAAGRKQCNCKNSRCLKLYCECFASNRYCEACNCLQCYNNRENDAVRQSAVEAILERNPNAFKPKITGHETHAPVVVAAAGASGRHLKGCNCKKSFCLKKYCECFQAGIHCSDNCKCVECRNFEDGGMGGSTGGKRVRYSSAPPAPTPPPASAAAFGLGPAPGLLPPFGGPLGGGLGGLGGLGGSAGVRSPTHGLGGGGASGLNLLQQQGVNMGLLAPGLVGLVTGNTPPGTAAGLSSILAAGGGAGRPGSATAAAAAAAAAAAGGLGGFGSLSLAGQQGAAAGTGQGQGQGQGQQLGMGMGLSPLAGGAGGAVGGPMAPALPLQSKVAQEVCSTVFGMVKLSVINELCQLLWMVADEEAAAAAAPAANGAAAGLQPAAVKPEPGAGAAAMDVDQQGQQAEAAAGPDGGLAAARGGEAGGSGGEQGLYVRQERVVLEEFLSIVNKLGETAAKKLLATAHQQGPQGAAAAAAGVTPGAAAATAASSGPFLAAVPLPHLHQQQQQSQQAGQLQAGAAALQFVMQGGLQSLPCGPAGTPPAPFIPVLAPPPRPGQGSTPTAAAGQAQAFIPTVSAPLVVPPARPGSTSGGAAAAATGATPPPPPQSGAPLALQSGVPVILAPSRAPAASVGMGQGQLPPQAALATYGEQPQAVAAFGAHAAAGGGVVGHGELLEADTVQVSVVIGVGDGSASDTPPHLEGALT</sequence>
<comment type="subcellular location">
    <subcellularLocation>
        <location evidence="1">Nucleus</location>
    </subcellularLocation>
</comment>
<dbReference type="GO" id="GO:0006355">
    <property type="term" value="P:regulation of DNA-templated transcription"/>
    <property type="evidence" value="ECO:0007669"/>
    <property type="project" value="TreeGrafter"/>
</dbReference>
<gene>
    <name evidence="6" type="ORF">HXX76_012600</name>
</gene>
<evidence type="ECO:0000256" key="3">
    <source>
        <dbReference type="ARBA" id="ARBA00023242"/>
    </source>
</evidence>
<feature type="region of interest" description="Disordered" evidence="4">
    <location>
        <begin position="206"/>
        <end position="228"/>
    </location>
</feature>
<feature type="compositionally biased region" description="Low complexity" evidence="4">
    <location>
        <begin position="655"/>
        <end position="669"/>
    </location>
</feature>
<evidence type="ECO:0000256" key="4">
    <source>
        <dbReference type="SAM" id="MobiDB-lite"/>
    </source>
</evidence>
<evidence type="ECO:0000313" key="7">
    <source>
        <dbReference type="Proteomes" id="UP000650467"/>
    </source>
</evidence>
<dbReference type="OrthoDB" id="6283463at2759"/>
<feature type="region of interest" description="Disordered" evidence="4">
    <location>
        <begin position="452"/>
        <end position="497"/>
    </location>
</feature>
<dbReference type="InterPro" id="IPR005172">
    <property type="entry name" value="CRC"/>
</dbReference>
<keyword evidence="7" id="KW-1185">Reference proteome</keyword>
<protein>
    <recommendedName>
        <fullName evidence="5">CRC domain-containing protein</fullName>
    </recommendedName>
</protein>
<dbReference type="InterPro" id="IPR033467">
    <property type="entry name" value="Tesmin/TSO1-like_CXC"/>
</dbReference>
<name>A0A835SHH2_CHLIN</name>
<feature type="domain" description="CRC" evidence="5">
    <location>
        <begin position="78"/>
        <end position="199"/>
    </location>
</feature>
<feature type="compositionally biased region" description="Low complexity" evidence="4">
    <location>
        <begin position="469"/>
        <end position="489"/>
    </location>
</feature>
<organism evidence="6 7">
    <name type="scientific">Chlamydomonas incerta</name>
    <dbReference type="NCBI Taxonomy" id="51695"/>
    <lineage>
        <taxon>Eukaryota</taxon>
        <taxon>Viridiplantae</taxon>
        <taxon>Chlorophyta</taxon>
        <taxon>core chlorophytes</taxon>
        <taxon>Chlorophyceae</taxon>
        <taxon>CS clade</taxon>
        <taxon>Chlamydomonadales</taxon>
        <taxon>Chlamydomonadaceae</taxon>
        <taxon>Chlamydomonas</taxon>
    </lineage>
</organism>
<dbReference type="PANTHER" id="PTHR12446:SF34">
    <property type="entry name" value="PROTEIN LIN-54 HOMOLOG"/>
    <property type="match status" value="1"/>
</dbReference>
<evidence type="ECO:0000259" key="5">
    <source>
        <dbReference type="PROSITE" id="PS51634"/>
    </source>
</evidence>
<accession>A0A835SHH2</accession>
<keyword evidence="3" id="KW-0539">Nucleus</keyword>
<proteinExistence type="inferred from homology"/>
<evidence type="ECO:0000313" key="6">
    <source>
        <dbReference type="EMBL" id="KAG2427089.1"/>
    </source>
</evidence>
<dbReference type="GO" id="GO:0005634">
    <property type="term" value="C:nucleus"/>
    <property type="evidence" value="ECO:0007669"/>
    <property type="project" value="UniProtKB-SubCell"/>
</dbReference>
<dbReference type="Proteomes" id="UP000650467">
    <property type="component" value="Unassembled WGS sequence"/>
</dbReference>
<comment type="similarity">
    <text evidence="2">Belongs to the lin-54 family.</text>
</comment>
<dbReference type="SMART" id="SM01114">
    <property type="entry name" value="CXC"/>
    <property type="match status" value="2"/>
</dbReference>
<evidence type="ECO:0000256" key="1">
    <source>
        <dbReference type="ARBA" id="ARBA00004123"/>
    </source>
</evidence>
<feature type="region of interest" description="Disordered" evidence="4">
    <location>
        <begin position="652"/>
        <end position="681"/>
    </location>
</feature>
<evidence type="ECO:0000256" key="2">
    <source>
        <dbReference type="ARBA" id="ARBA00007267"/>
    </source>
</evidence>
<reference evidence="6" key="1">
    <citation type="journal article" date="2020" name="bioRxiv">
        <title>Comparative genomics of Chlamydomonas.</title>
        <authorList>
            <person name="Craig R.J."/>
            <person name="Hasan A.R."/>
            <person name="Ness R.W."/>
            <person name="Keightley P.D."/>
        </authorList>
    </citation>
    <scope>NUCLEOTIDE SEQUENCE</scope>
    <source>
        <strain evidence="6">SAG 7.73</strain>
    </source>
</reference>
<dbReference type="EMBL" id="JAEHOC010000043">
    <property type="protein sequence ID" value="KAG2427089.1"/>
    <property type="molecule type" value="Genomic_DNA"/>
</dbReference>
<dbReference type="PROSITE" id="PS51634">
    <property type="entry name" value="CRC"/>
    <property type="match status" value="1"/>
</dbReference>
<dbReference type="AlphaFoldDB" id="A0A835SHH2"/>
<dbReference type="Pfam" id="PF03638">
    <property type="entry name" value="TCR"/>
    <property type="match status" value="2"/>
</dbReference>